<gene>
    <name evidence="2" type="ORF">GCM10011489_08630</name>
</gene>
<sequence>MTPTPHPSKCAASGRDGVAGNIQRHDNPVHADIHPGGCFGVVGRHNAVLAANLQRPQDDTTSEVVVTVEDTASVAQLDAIDAASEEATA</sequence>
<reference evidence="2" key="1">
    <citation type="journal article" date="2014" name="Int. J. Syst. Evol. Microbiol.">
        <title>Complete genome sequence of Corynebacterium casei LMG S-19264T (=DSM 44701T), isolated from a smear-ripened cheese.</title>
        <authorList>
            <consortium name="US DOE Joint Genome Institute (JGI-PGF)"/>
            <person name="Walter F."/>
            <person name="Albersmeier A."/>
            <person name="Kalinowski J."/>
            <person name="Ruckert C."/>
        </authorList>
    </citation>
    <scope>NUCLEOTIDE SEQUENCE</scope>
    <source>
        <strain evidence="2">CGMCC 1.12827</strain>
    </source>
</reference>
<name>A0A916SXW8_9ACTN</name>
<reference evidence="2" key="2">
    <citation type="submission" date="2020-09" db="EMBL/GenBank/DDBJ databases">
        <authorList>
            <person name="Sun Q."/>
            <person name="Zhou Y."/>
        </authorList>
    </citation>
    <scope>NUCLEOTIDE SEQUENCE</scope>
    <source>
        <strain evidence="2">CGMCC 1.12827</strain>
    </source>
</reference>
<accession>A0A916SXW8</accession>
<dbReference type="Proteomes" id="UP000621454">
    <property type="component" value="Unassembled WGS sequence"/>
</dbReference>
<protein>
    <submittedName>
        <fullName evidence="2">Uncharacterized protein</fullName>
    </submittedName>
</protein>
<feature type="region of interest" description="Disordered" evidence="1">
    <location>
        <begin position="1"/>
        <end position="26"/>
    </location>
</feature>
<evidence type="ECO:0000313" key="2">
    <source>
        <dbReference type="EMBL" id="GGB22682.1"/>
    </source>
</evidence>
<comment type="caution">
    <text evidence="2">The sequence shown here is derived from an EMBL/GenBank/DDBJ whole genome shotgun (WGS) entry which is preliminary data.</text>
</comment>
<evidence type="ECO:0000256" key="1">
    <source>
        <dbReference type="SAM" id="MobiDB-lite"/>
    </source>
</evidence>
<organism evidence="2 3">
    <name type="scientific">Gordonia jinhuaensis</name>
    <dbReference type="NCBI Taxonomy" id="1517702"/>
    <lineage>
        <taxon>Bacteria</taxon>
        <taxon>Bacillati</taxon>
        <taxon>Actinomycetota</taxon>
        <taxon>Actinomycetes</taxon>
        <taxon>Mycobacteriales</taxon>
        <taxon>Gordoniaceae</taxon>
        <taxon>Gordonia</taxon>
    </lineage>
</organism>
<evidence type="ECO:0000313" key="3">
    <source>
        <dbReference type="Proteomes" id="UP000621454"/>
    </source>
</evidence>
<keyword evidence="3" id="KW-1185">Reference proteome</keyword>
<proteinExistence type="predicted"/>
<dbReference type="EMBL" id="BMGC01000004">
    <property type="protein sequence ID" value="GGB22682.1"/>
    <property type="molecule type" value="Genomic_DNA"/>
</dbReference>
<dbReference type="AlphaFoldDB" id="A0A916SXW8"/>